<dbReference type="PANTHER" id="PTHR35605:SF1">
    <property type="entry name" value="ECP2 EFFECTOR PROTEIN DOMAIN-CONTAINING PROTEIN-RELATED"/>
    <property type="match status" value="1"/>
</dbReference>
<keyword evidence="1" id="KW-0732">Signal</keyword>
<keyword evidence="3" id="KW-1185">Reference proteome</keyword>
<organism evidence="2 3">
    <name type="scientific">Neoarthrinium moseri</name>
    <dbReference type="NCBI Taxonomy" id="1658444"/>
    <lineage>
        <taxon>Eukaryota</taxon>
        <taxon>Fungi</taxon>
        <taxon>Dikarya</taxon>
        <taxon>Ascomycota</taxon>
        <taxon>Pezizomycotina</taxon>
        <taxon>Sordariomycetes</taxon>
        <taxon>Xylariomycetidae</taxon>
        <taxon>Amphisphaeriales</taxon>
        <taxon>Apiosporaceae</taxon>
        <taxon>Neoarthrinium</taxon>
    </lineage>
</organism>
<comment type="caution">
    <text evidence="2">The sequence shown here is derived from an EMBL/GenBank/DDBJ whole genome shotgun (WGS) entry which is preliminary data.</text>
</comment>
<gene>
    <name evidence="2" type="ORF">JX265_010649</name>
</gene>
<evidence type="ECO:0000256" key="1">
    <source>
        <dbReference type="SAM" id="SignalP"/>
    </source>
</evidence>
<evidence type="ECO:0000313" key="3">
    <source>
        <dbReference type="Proteomes" id="UP000829685"/>
    </source>
</evidence>
<dbReference type="Proteomes" id="UP000829685">
    <property type="component" value="Unassembled WGS sequence"/>
</dbReference>
<sequence>MVSFRSVVALGAISLSVANGLAIDSSVPHGYKMVELSWEVRPFLDNRTVIINGTVERVFDELLEINPQYMADFAAMGETATTPSAEPVDAQLSGKLPRPLCDWGNLGAKPGVIREGIRYLRTILGAPALGPGPHECGQVSCSFSSAITWCNDRKENKKLESFSDIADLAQIILDKCAQPNGRSVYGSQTYSDYTWYVRVHGRDDPDGPTICQ</sequence>
<dbReference type="PANTHER" id="PTHR35605">
    <property type="entry name" value="ECP2 EFFECTOR PROTEIN DOMAIN-CONTAINING PROTEIN-RELATED"/>
    <property type="match status" value="1"/>
</dbReference>
<reference evidence="2" key="1">
    <citation type="submission" date="2021-03" db="EMBL/GenBank/DDBJ databases">
        <title>Revisited historic fungal species revealed as producer of novel bioactive compounds through whole genome sequencing and comparative genomics.</title>
        <authorList>
            <person name="Vignolle G.A."/>
            <person name="Hochenegger N."/>
            <person name="Mach R.L."/>
            <person name="Mach-Aigner A.R."/>
            <person name="Javad Rahimi M."/>
            <person name="Salim K.A."/>
            <person name="Chan C.M."/>
            <person name="Lim L.B.L."/>
            <person name="Cai F."/>
            <person name="Druzhinina I.S."/>
            <person name="U'Ren J.M."/>
            <person name="Derntl C."/>
        </authorList>
    </citation>
    <scope>NUCLEOTIDE SEQUENCE</scope>
    <source>
        <strain evidence="2">TUCIM 5799</strain>
    </source>
</reference>
<name>A0A9Q0AL88_9PEZI</name>
<evidence type="ECO:0000313" key="2">
    <source>
        <dbReference type="EMBL" id="KAI1858556.1"/>
    </source>
</evidence>
<feature type="chain" id="PRO_5040494083" evidence="1">
    <location>
        <begin position="21"/>
        <end position="212"/>
    </location>
</feature>
<protein>
    <submittedName>
        <fullName evidence="2">Uncharacterized protein</fullName>
    </submittedName>
</protein>
<dbReference type="EMBL" id="JAFIMR010000036">
    <property type="protein sequence ID" value="KAI1858556.1"/>
    <property type="molecule type" value="Genomic_DNA"/>
</dbReference>
<dbReference type="AlphaFoldDB" id="A0A9Q0AL88"/>
<feature type="signal peptide" evidence="1">
    <location>
        <begin position="1"/>
        <end position="20"/>
    </location>
</feature>
<accession>A0A9Q0AL88</accession>
<proteinExistence type="predicted"/>